<keyword evidence="3" id="KW-1185">Reference proteome</keyword>
<comment type="caution">
    <text evidence="2">The sequence shown here is derived from an EMBL/GenBank/DDBJ whole genome shotgun (WGS) entry which is preliminary data.</text>
</comment>
<name>A0ABU5S1B8_9BACT</name>
<accession>A0ABU5S1B8</accession>
<keyword evidence="1" id="KW-1133">Transmembrane helix</keyword>
<feature type="transmembrane region" description="Helical" evidence="1">
    <location>
        <begin position="48"/>
        <end position="68"/>
    </location>
</feature>
<gene>
    <name evidence="2" type="ORF">VB776_04150</name>
</gene>
<dbReference type="EMBL" id="JAYGIL010000004">
    <property type="protein sequence ID" value="MEA5402093.1"/>
    <property type="molecule type" value="Genomic_DNA"/>
</dbReference>
<evidence type="ECO:0000313" key="2">
    <source>
        <dbReference type="EMBL" id="MEA5402093.1"/>
    </source>
</evidence>
<evidence type="ECO:0000313" key="3">
    <source>
        <dbReference type="Proteomes" id="UP001303899"/>
    </source>
</evidence>
<dbReference type="Proteomes" id="UP001303899">
    <property type="component" value="Unassembled WGS sequence"/>
</dbReference>
<evidence type="ECO:0000256" key="1">
    <source>
        <dbReference type="SAM" id="Phobius"/>
    </source>
</evidence>
<organism evidence="2 3">
    <name type="scientific">Arcicella gelida</name>
    <dbReference type="NCBI Taxonomy" id="2984195"/>
    <lineage>
        <taxon>Bacteria</taxon>
        <taxon>Pseudomonadati</taxon>
        <taxon>Bacteroidota</taxon>
        <taxon>Cytophagia</taxon>
        <taxon>Cytophagales</taxon>
        <taxon>Flectobacillaceae</taxon>
        <taxon>Arcicella</taxon>
    </lineage>
</organism>
<feature type="transmembrane region" description="Helical" evidence="1">
    <location>
        <begin position="155"/>
        <end position="174"/>
    </location>
</feature>
<keyword evidence="1" id="KW-0472">Membrane</keyword>
<dbReference type="RefSeq" id="WP_323326310.1">
    <property type="nucleotide sequence ID" value="NZ_JAYGIL010000004.1"/>
</dbReference>
<protein>
    <submittedName>
        <fullName evidence="2">Uncharacterized protein</fullName>
    </submittedName>
</protein>
<keyword evidence="1" id="KW-0812">Transmembrane</keyword>
<proteinExistence type="predicted"/>
<feature type="transmembrane region" description="Helical" evidence="1">
    <location>
        <begin position="180"/>
        <end position="198"/>
    </location>
</feature>
<sequence>MKKNLYYHTVYGRRNVIKEFILSTFLEISSGPRLLLEVFTRTKFGERYFSFSSAIILTLILAIYPIVISNMPSFDNYAYYGREESGTGIGAILSKYFTWYAYLGAFMYQCFKRREEIKREPSVFDFARFSLSTGVVNPAFLDFKINGKTPTPRQISILLEPAIFLGFGILLAIFQQSLGYLLIFCSITYSLSWKAAFYRGDQFIMDKIDELIANEEMTESFIHGRRPEETRGFETYGRRPENTDFRRKVAETFFEYDDDEPVKVY</sequence>
<feature type="transmembrane region" description="Helical" evidence="1">
    <location>
        <begin position="88"/>
        <end position="111"/>
    </location>
</feature>
<reference evidence="2 3" key="1">
    <citation type="submission" date="2023-12" db="EMBL/GenBank/DDBJ databases">
        <title>Novel species of the genus Arcicella isolated from rivers.</title>
        <authorList>
            <person name="Lu H."/>
        </authorList>
    </citation>
    <scope>NUCLEOTIDE SEQUENCE [LARGE SCALE GENOMIC DNA]</scope>
    <source>
        <strain evidence="2 3">DC2W</strain>
    </source>
</reference>